<gene>
    <name evidence="1" type="ORF">BBF96_04735</name>
</gene>
<sequence>MDTSLNNVILAVVVMNDKVKKVSGGAPIFIAENEKELEKISMLISRVTMSMVHEISDGIRIIVKH</sequence>
<protein>
    <submittedName>
        <fullName evidence="1">Uncharacterized protein</fullName>
    </submittedName>
</protein>
<dbReference type="AlphaFoldDB" id="A0A3S9SWW0"/>
<keyword evidence="2" id="KW-1185">Reference proteome</keyword>
<evidence type="ECO:0000313" key="1">
    <source>
        <dbReference type="EMBL" id="AZR72758.1"/>
    </source>
</evidence>
<evidence type="ECO:0000313" key="2">
    <source>
        <dbReference type="Proteomes" id="UP000267250"/>
    </source>
</evidence>
<proteinExistence type="predicted"/>
<accession>A0A3S9SWW0</accession>
<dbReference type="OrthoDB" id="1955035at2"/>
<dbReference type="Pfam" id="PF21835">
    <property type="entry name" value="YIEGIA_cap"/>
    <property type="match status" value="1"/>
</dbReference>
<dbReference type="EMBL" id="CP016379">
    <property type="protein sequence ID" value="AZR72758.1"/>
    <property type="molecule type" value="Genomic_DNA"/>
</dbReference>
<dbReference type="RefSeq" id="WP_127016090.1">
    <property type="nucleotide sequence ID" value="NZ_CP016379.1"/>
</dbReference>
<reference evidence="1 2" key="1">
    <citation type="submission" date="2016-07" db="EMBL/GenBank/DDBJ databases">
        <title>Genome and transcriptome analysis of iron-reducing fermentative bacteria Anoxybacter fermentans.</title>
        <authorList>
            <person name="Zeng X."/>
            <person name="Shao Z."/>
        </authorList>
    </citation>
    <scope>NUCLEOTIDE SEQUENCE [LARGE SCALE GENOMIC DNA]</scope>
    <source>
        <strain evidence="1 2">DY22613</strain>
    </source>
</reference>
<dbReference type="Proteomes" id="UP000267250">
    <property type="component" value="Chromosome"/>
</dbReference>
<dbReference type="KEGG" id="aft:BBF96_04735"/>
<dbReference type="InterPro" id="IPR054055">
    <property type="entry name" value="YpzH"/>
</dbReference>
<name>A0A3S9SWW0_9FIRM</name>
<organism evidence="1 2">
    <name type="scientific">Anoxybacter fermentans</name>
    <dbReference type="NCBI Taxonomy" id="1323375"/>
    <lineage>
        <taxon>Bacteria</taxon>
        <taxon>Bacillati</taxon>
        <taxon>Bacillota</taxon>
        <taxon>Clostridia</taxon>
        <taxon>Halanaerobiales</taxon>
        <taxon>Anoxybacter</taxon>
    </lineage>
</organism>